<name>A0A6C0BNT7_9ZZZZ</name>
<accession>A0A6C0BNT7</accession>
<evidence type="ECO:0000313" key="1">
    <source>
        <dbReference type="EMBL" id="QHS93269.1"/>
    </source>
</evidence>
<organism evidence="1">
    <name type="scientific">viral metagenome</name>
    <dbReference type="NCBI Taxonomy" id="1070528"/>
    <lineage>
        <taxon>unclassified sequences</taxon>
        <taxon>metagenomes</taxon>
        <taxon>organismal metagenomes</taxon>
    </lineage>
</organism>
<protein>
    <submittedName>
        <fullName evidence="1">Uncharacterized protein</fullName>
    </submittedName>
</protein>
<proteinExistence type="predicted"/>
<reference evidence="1" key="1">
    <citation type="journal article" date="2020" name="Nature">
        <title>Giant virus diversity and host interactions through global metagenomics.</title>
        <authorList>
            <person name="Schulz F."/>
            <person name="Roux S."/>
            <person name="Paez-Espino D."/>
            <person name="Jungbluth S."/>
            <person name="Walsh D.A."/>
            <person name="Denef V.J."/>
            <person name="McMahon K.D."/>
            <person name="Konstantinidis K.T."/>
            <person name="Eloe-Fadrosh E.A."/>
            <person name="Kyrpides N.C."/>
            <person name="Woyke T."/>
        </authorList>
    </citation>
    <scope>NUCLEOTIDE SEQUENCE</scope>
    <source>
        <strain evidence="1">GVMAG-M-3300017989-17</strain>
    </source>
</reference>
<sequence>MYGQDYFSRQSNDSFIFSEKLILKKKVEFPNWIWSTKKKIVTQKNFWTLGFFFENQAVTFFQNVKISGFSEKTQNRWKRSLGAFDDFQEGFQLVHLDGLLQKRIHAGLLVA</sequence>
<dbReference type="EMBL" id="MN739201">
    <property type="protein sequence ID" value="QHS93269.1"/>
    <property type="molecule type" value="Genomic_DNA"/>
</dbReference>
<dbReference type="AlphaFoldDB" id="A0A6C0BNT7"/>